<protein>
    <submittedName>
        <fullName evidence="4">Zinc finger protein 4-like</fullName>
    </submittedName>
</protein>
<keyword evidence="3" id="KW-1185">Reference proteome</keyword>
<dbReference type="InterPro" id="IPR013087">
    <property type="entry name" value="Znf_C2H2_type"/>
</dbReference>
<keyword evidence="1" id="KW-0862">Zinc</keyword>
<accession>A0A6J1BX17</accession>
<dbReference type="GeneID" id="111005496"/>
<dbReference type="PANTHER" id="PTHR47593:SF9">
    <property type="entry name" value="C2H2-TYPE DOMAIN-CONTAINING PROTEIN"/>
    <property type="match status" value="1"/>
</dbReference>
<dbReference type="InterPro" id="IPR053266">
    <property type="entry name" value="Zinc_finger_protein_7"/>
</dbReference>
<sequence>MNFPNKEGQTGTLADDNLGKWLSLGLDRTGPSATTAVSGTKSKLVKAGGGGGDDKLFSCNFCMKKFYSSQALGGHQNAHKRERGAAKRHQTDTKMMMLSTMAVSDLNYAVASLGIRPHSVAHNPSSHSPWPRSLRREEAKAMEMEVGFSNCWPGSFRLKRVEKEGSSSINHLDLNLSL</sequence>
<organism evidence="3 4">
    <name type="scientific">Momordica charantia</name>
    <name type="common">Bitter gourd</name>
    <name type="synonym">Balsam pear</name>
    <dbReference type="NCBI Taxonomy" id="3673"/>
    <lineage>
        <taxon>Eukaryota</taxon>
        <taxon>Viridiplantae</taxon>
        <taxon>Streptophyta</taxon>
        <taxon>Embryophyta</taxon>
        <taxon>Tracheophyta</taxon>
        <taxon>Spermatophyta</taxon>
        <taxon>Magnoliopsida</taxon>
        <taxon>eudicotyledons</taxon>
        <taxon>Gunneridae</taxon>
        <taxon>Pentapetalae</taxon>
        <taxon>rosids</taxon>
        <taxon>fabids</taxon>
        <taxon>Cucurbitales</taxon>
        <taxon>Cucurbitaceae</taxon>
        <taxon>Momordiceae</taxon>
        <taxon>Momordica</taxon>
    </lineage>
</organism>
<dbReference type="PANTHER" id="PTHR47593">
    <property type="entry name" value="ZINC FINGER PROTEIN 4-LIKE"/>
    <property type="match status" value="1"/>
</dbReference>
<evidence type="ECO:0000259" key="2">
    <source>
        <dbReference type="PROSITE" id="PS50157"/>
    </source>
</evidence>
<dbReference type="PROSITE" id="PS50157">
    <property type="entry name" value="ZINC_FINGER_C2H2_2"/>
    <property type="match status" value="1"/>
</dbReference>
<dbReference type="InterPro" id="IPR036236">
    <property type="entry name" value="Znf_C2H2_sf"/>
</dbReference>
<dbReference type="KEGG" id="mcha:111005496"/>
<dbReference type="Proteomes" id="UP000504603">
    <property type="component" value="Unplaced"/>
</dbReference>
<evidence type="ECO:0000313" key="3">
    <source>
        <dbReference type="Proteomes" id="UP000504603"/>
    </source>
</evidence>
<proteinExistence type="predicted"/>
<evidence type="ECO:0000313" key="4">
    <source>
        <dbReference type="RefSeq" id="XP_022132698.1"/>
    </source>
</evidence>
<keyword evidence="1" id="KW-0863">Zinc-finger</keyword>
<keyword evidence="1" id="KW-0479">Metal-binding</keyword>
<dbReference type="GO" id="GO:0008270">
    <property type="term" value="F:zinc ion binding"/>
    <property type="evidence" value="ECO:0007669"/>
    <property type="project" value="UniProtKB-KW"/>
</dbReference>
<dbReference type="OrthoDB" id="1933825at2759"/>
<evidence type="ECO:0000256" key="1">
    <source>
        <dbReference type="PROSITE-ProRule" id="PRU00042"/>
    </source>
</evidence>
<dbReference type="Gene3D" id="3.30.160.60">
    <property type="entry name" value="Classic Zinc Finger"/>
    <property type="match status" value="1"/>
</dbReference>
<feature type="domain" description="C2H2-type" evidence="2">
    <location>
        <begin position="57"/>
        <end position="84"/>
    </location>
</feature>
<dbReference type="SUPFAM" id="SSF57667">
    <property type="entry name" value="beta-beta-alpha zinc fingers"/>
    <property type="match status" value="1"/>
</dbReference>
<gene>
    <name evidence="4" type="primary">LOC111005496</name>
</gene>
<reference evidence="4" key="1">
    <citation type="submission" date="2025-08" db="UniProtKB">
        <authorList>
            <consortium name="RefSeq"/>
        </authorList>
    </citation>
    <scope>IDENTIFICATION</scope>
    <source>
        <strain evidence="4">OHB3-1</strain>
    </source>
</reference>
<name>A0A6J1BX17_MOMCH</name>
<dbReference type="AlphaFoldDB" id="A0A6J1BX17"/>
<dbReference type="PROSITE" id="PS00028">
    <property type="entry name" value="ZINC_FINGER_C2H2_1"/>
    <property type="match status" value="1"/>
</dbReference>
<dbReference type="RefSeq" id="XP_022132698.1">
    <property type="nucleotide sequence ID" value="XM_022277006.1"/>
</dbReference>